<feature type="compositionally biased region" description="Polar residues" evidence="1">
    <location>
        <begin position="24"/>
        <end position="41"/>
    </location>
</feature>
<gene>
    <name evidence="2" type="ORF">CIPAW_14G048000</name>
</gene>
<feature type="region of interest" description="Disordered" evidence="1">
    <location>
        <begin position="24"/>
        <end position="46"/>
    </location>
</feature>
<dbReference type="Proteomes" id="UP000811609">
    <property type="component" value="Chromosome 14"/>
</dbReference>
<sequence>MCGVGWRREGKDTNTWTHAAMQNTHVGPTSHKQQKCTSLGQQPGHHAAEENTMQHMDKQTNTCMTATNPSDHTCTAERNHSDIQAGTQLQETLDKLTHAESKMQWTAHAAAKQNT</sequence>
<accession>A0A8T1NB58</accession>
<keyword evidence="3" id="KW-1185">Reference proteome</keyword>
<reference evidence="2" key="1">
    <citation type="submission" date="2020-12" db="EMBL/GenBank/DDBJ databases">
        <title>WGS assembly of Carya illinoinensis cv. Pawnee.</title>
        <authorList>
            <person name="Platts A."/>
            <person name="Shu S."/>
            <person name="Wright S."/>
            <person name="Barry K."/>
            <person name="Edger P."/>
            <person name="Pires J.C."/>
            <person name="Schmutz J."/>
        </authorList>
    </citation>
    <scope>NUCLEOTIDE SEQUENCE</scope>
    <source>
        <tissue evidence="2">Leaf</tissue>
    </source>
</reference>
<evidence type="ECO:0000256" key="1">
    <source>
        <dbReference type="SAM" id="MobiDB-lite"/>
    </source>
</evidence>
<name>A0A8T1NB58_CARIL</name>
<evidence type="ECO:0000313" key="2">
    <source>
        <dbReference type="EMBL" id="KAG6628939.1"/>
    </source>
</evidence>
<dbReference type="AlphaFoldDB" id="A0A8T1NB58"/>
<comment type="caution">
    <text evidence="2">The sequence shown here is derived from an EMBL/GenBank/DDBJ whole genome shotgun (WGS) entry which is preliminary data.</text>
</comment>
<protein>
    <submittedName>
        <fullName evidence="2">Uncharacterized protein</fullName>
    </submittedName>
</protein>
<proteinExistence type="predicted"/>
<organism evidence="2 3">
    <name type="scientific">Carya illinoinensis</name>
    <name type="common">Pecan</name>
    <dbReference type="NCBI Taxonomy" id="32201"/>
    <lineage>
        <taxon>Eukaryota</taxon>
        <taxon>Viridiplantae</taxon>
        <taxon>Streptophyta</taxon>
        <taxon>Embryophyta</taxon>
        <taxon>Tracheophyta</taxon>
        <taxon>Spermatophyta</taxon>
        <taxon>Magnoliopsida</taxon>
        <taxon>eudicotyledons</taxon>
        <taxon>Gunneridae</taxon>
        <taxon>Pentapetalae</taxon>
        <taxon>rosids</taxon>
        <taxon>fabids</taxon>
        <taxon>Fagales</taxon>
        <taxon>Juglandaceae</taxon>
        <taxon>Carya</taxon>
    </lineage>
</organism>
<evidence type="ECO:0000313" key="3">
    <source>
        <dbReference type="Proteomes" id="UP000811609"/>
    </source>
</evidence>
<dbReference type="EMBL" id="CM031822">
    <property type="protein sequence ID" value="KAG6628939.1"/>
    <property type="molecule type" value="Genomic_DNA"/>
</dbReference>